<evidence type="ECO:0000313" key="1">
    <source>
        <dbReference type="EMBL" id="WOL11232.1"/>
    </source>
</evidence>
<dbReference type="EMBL" id="CP136895">
    <property type="protein sequence ID" value="WOL11232.1"/>
    <property type="molecule type" value="Genomic_DNA"/>
</dbReference>
<gene>
    <name evidence="1" type="ORF">Cni_G19994</name>
</gene>
<proteinExistence type="predicted"/>
<name>A0AAQ3KLL2_9LILI</name>
<protein>
    <submittedName>
        <fullName evidence="1">Uncharacterized protein</fullName>
    </submittedName>
</protein>
<sequence length="185" mass="21141">MDGTLEALTAYHSLVEQISTSLQSKATEDRLNSLCMKADLGTITDPEVVEIKDLKATLDRIYAETYTYWQQRVKRRWLKDEDRNTSYFHLCASHRRKINWISSLQVNGRVEHDQTAIASSLRDFYSGLLGRKIKPLLNIKWDSLYGSPSVDINSLDDPFTMSEVYEFIKDDGLGRLSEIGQTGLS</sequence>
<keyword evidence="2" id="KW-1185">Reference proteome</keyword>
<evidence type="ECO:0000313" key="2">
    <source>
        <dbReference type="Proteomes" id="UP001327560"/>
    </source>
</evidence>
<reference evidence="1 2" key="1">
    <citation type="submission" date="2023-10" db="EMBL/GenBank/DDBJ databases">
        <title>Chromosome-scale genome assembly provides insights into flower coloration mechanisms of Canna indica.</title>
        <authorList>
            <person name="Li C."/>
        </authorList>
    </citation>
    <scope>NUCLEOTIDE SEQUENCE [LARGE SCALE GENOMIC DNA]</scope>
    <source>
        <tissue evidence="1">Flower</tissue>
    </source>
</reference>
<organism evidence="1 2">
    <name type="scientific">Canna indica</name>
    <name type="common">Indian-shot</name>
    <dbReference type="NCBI Taxonomy" id="4628"/>
    <lineage>
        <taxon>Eukaryota</taxon>
        <taxon>Viridiplantae</taxon>
        <taxon>Streptophyta</taxon>
        <taxon>Embryophyta</taxon>
        <taxon>Tracheophyta</taxon>
        <taxon>Spermatophyta</taxon>
        <taxon>Magnoliopsida</taxon>
        <taxon>Liliopsida</taxon>
        <taxon>Zingiberales</taxon>
        <taxon>Cannaceae</taxon>
        <taxon>Canna</taxon>
    </lineage>
</organism>
<dbReference type="Proteomes" id="UP001327560">
    <property type="component" value="Chromosome 6"/>
</dbReference>
<accession>A0AAQ3KLL2</accession>
<dbReference type="AlphaFoldDB" id="A0AAQ3KLL2"/>